<dbReference type="EMBL" id="VIWU01000001">
    <property type="protein sequence ID" value="TWF75341.1"/>
    <property type="molecule type" value="Genomic_DNA"/>
</dbReference>
<dbReference type="GO" id="GO:0032259">
    <property type="term" value="P:methylation"/>
    <property type="evidence" value="ECO:0007669"/>
    <property type="project" value="UniProtKB-KW"/>
</dbReference>
<keyword evidence="3" id="KW-0489">Methyltransferase</keyword>
<protein>
    <submittedName>
        <fullName evidence="3">Methyltransferase family protein</fullName>
    </submittedName>
</protein>
<evidence type="ECO:0000259" key="2">
    <source>
        <dbReference type="Pfam" id="PF13649"/>
    </source>
</evidence>
<evidence type="ECO:0000256" key="1">
    <source>
        <dbReference type="ARBA" id="ARBA00022679"/>
    </source>
</evidence>
<dbReference type="OrthoDB" id="279734at2"/>
<dbReference type="PANTHER" id="PTHR43861">
    <property type="entry name" value="TRANS-ACONITATE 2-METHYLTRANSFERASE-RELATED"/>
    <property type="match status" value="1"/>
</dbReference>
<dbReference type="Pfam" id="PF13649">
    <property type="entry name" value="Methyltransf_25"/>
    <property type="match status" value="1"/>
</dbReference>
<dbReference type="InterPro" id="IPR029063">
    <property type="entry name" value="SAM-dependent_MTases_sf"/>
</dbReference>
<proteinExistence type="predicted"/>
<sequence length="253" mass="27093">MTANVPSDWYTDFFTELPNEFWRRAVPPEATASEVDFVCTRIDLAPRSRVLDVPCGSGRHTIALAARGHTVVGVDISTEAIGHARRAAADAGVDVDLVVAEMRDIPADGSFDAAICMGNSFGYLDPDGLHEFVTALAAAIRPGGGLVVDFSAAAESVLPGFVDDRPRDMTVGDITVSGSNTYDVVGSRLLSHYRFQRGTQVVEVTALHHVYTVAALRRLLADCGFTEIQQYGGPGGEPFTVGTGRLLLTARRR</sequence>
<comment type="caution">
    <text evidence="3">The sequence shown here is derived from an EMBL/GenBank/DDBJ whole genome shotgun (WGS) entry which is preliminary data.</text>
</comment>
<dbReference type="Gene3D" id="2.20.25.110">
    <property type="entry name" value="S-adenosyl-L-methionine-dependent methyltransferases"/>
    <property type="match status" value="1"/>
</dbReference>
<feature type="domain" description="Methyltransferase" evidence="2">
    <location>
        <begin position="50"/>
        <end position="144"/>
    </location>
</feature>
<gene>
    <name evidence="3" type="ORF">FHX44_111225</name>
</gene>
<dbReference type="Gene3D" id="3.40.50.150">
    <property type="entry name" value="Vaccinia Virus protein VP39"/>
    <property type="match status" value="1"/>
</dbReference>
<dbReference type="AlphaFoldDB" id="A0A561SKD8"/>
<dbReference type="Proteomes" id="UP000321261">
    <property type="component" value="Unassembled WGS sequence"/>
</dbReference>
<dbReference type="SUPFAM" id="SSF53335">
    <property type="entry name" value="S-adenosyl-L-methionine-dependent methyltransferases"/>
    <property type="match status" value="1"/>
</dbReference>
<dbReference type="CDD" id="cd02440">
    <property type="entry name" value="AdoMet_MTases"/>
    <property type="match status" value="1"/>
</dbReference>
<name>A0A561SKD8_9PSEU</name>
<keyword evidence="1 3" id="KW-0808">Transferase</keyword>
<organism evidence="3 4">
    <name type="scientific">Pseudonocardia hierapolitana</name>
    <dbReference type="NCBI Taxonomy" id="1128676"/>
    <lineage>
        <taxon>Bacteria</taxon>
        <taxon>Bacillati</taxon>
        <taxon>Actinomycetota</taxon>
        <taxon>Actinomycetes</taxon>
        <taxon>Pseudonocardiales</taxon>
        <taxon>Pseudonocardiaceae</taxon>
        <taxon>Pseudonocardia</taxon>
    </lineage>
</organism>
<accession>A0A561SKD8</accession>
<dbReference type="InterPro" id="IPR041698">
    <property type="entry name" value="Methyltransf_25"/>
</dbReference>
<reference evidence="3 4" key="1">
    <citation type="submission" date="2019-06" db="EMBL/GenBank/DDBJ databases">
        <title>Sequencing the genomes of 1000 actinobacteria strains.</title>
        <authorList>
            <person name="Klenk H.-P."/>
        </authorList>
    </citation>
    <scope>NUCLEOTIDE SEQUENCE [LARGE SCALE GENOMIC DNA]</scope>
    <source>
        <strain evidence="3 4">DSM 45671</strain>
    </source>
</reference>
<keyword evidence="4" id="KW-1185">Reference proteome</keyword>
<evidence type="ECO:0000313" key="4">
    <source>
        <dbReference type="Proteomes" id="UP000321261"/>
    </source>
</evidence>
<evidence type="ECO:0000313" key="3">
    <source>
        <dbReference type="EMBL" id="TWF75341.1"/>
    </source>
</evidence>
<dbReference type="GO" id="GO:0008168">
    <property type="term" value="F:methyltransferase activity"/>
    <property type="evidence" value="ECO:0007669"/>
    <property type="project" value="UniProtKB-KW"/>
</dbReference>